<accession>A0A9N9SEW9</accession>
<name>A0A9N9SEW9_PHACE</name>
<organism evidence="1 2">
    <name type="scientific">Phaedon cochleariae</name>
    <name type="common">Mustard beetle</name>
    <dbReference type="NCBI Taxonomy" id="80249"/>
    <lineage>
        <taxon>Eukaryota</taxon>
        <taxon>Metazoa</taxon>
        <taxon>Ecdysozoa</taxon>
        <taxon>Arthropoda</taxon>
        <taxon>Hexapoda</taxon>
        <taxon>Insecta</taxon>
        <taxon>Pterygota</taxon>
        <taxon>Neoptera</taxon>
        <taxon>Endopterygota</taxon>
        <taxon>Coleoptera</taxon>
        <taxon>Polyphaga</taxon>
        <taxon>Cucujiformia</taxon>
        <taxon>Chrysomeloidea</taxon>
        <taxon>Chrysomelidae</taxon>
        <taxon>Chrysomelinae</taxon>
        <taxon>Chrysomelini</taxon>
        <taxon>Phaedon</taxon>
    </lineage>
</organism>
<gene>
    <name evidence="1" type="ORF">PHAECO_LOCUS7195</name>
</gene>
<sequence length="173" mass="19960">MYHGTESDLLRCLDKYITVESKPTDVDAVLIDGAALVDTSKRIDVIWDIYIDKSLKASTREKRGKGKRKLVRENTSIPRNWNDFLRDSENKNQLFDLISNHLKDMPLHENTVVYQHQEQDIWIEFGTGKNMKYISCVEIPDELKEKCLGLPMFHAFTGCDVTSAFFGKGKRKC</sequence>
<dbReference type="EMBL" id="OU896709">
    <property type="protein sequence ID" value="CAG9819991.1"/>
    <property type="molecule type" value="Genomic_DNA"/>
</dbReference>
<evidence type="ECO:0000313" key="1">
    <source>
        <dbReference type="EMBL" id="CAG9819991.1"/>
    </source>
</evidence>
<dbReference type="AlphaFoldDB" id="A0A9N9SEW9"/>
<keyword evidence="2" id="KW-1185">Reference proteome</keyword>
<proteinExistence type="predicted"/>
<dbReference type="Proteomes" id="UP001153737">
    <property type="component" value="Chromosome 3"/>
</dbReference>
<dbReference type="OrthoDB" id="7237786at2759"/>
<protein>
    <submittedName>
        <fullName evidence="1">Uncharacterized protein</fullName>
    </submittedName>
</protein>
<reference evidence="1" key="1">
    <citation type="submission" date="2022-01" db="EMBL/GenBank/DDBJ databases">
        <authorList>
            <person name="King R."/>
        </authorList>
    </citation>
    <scope>NUCLEOTIDE SEQUENCE</scope>
</reference>
<evidence type="ECO:0000313" key="2">
    <source>
        <dbReference type="Proteomes" id="UP001153737"/>
    </source>
</evidence>
<reference evidence="1" key="2">
    <citation type="submission" date="2022-10" db="EMBL/GenBank/DDBJ databases">
        <authorList>
            <consortium name="ENA_rothamsted_submissions"/>
            <consortium name="culmorum"/>
            <person name="King R."/>
        </authorList>
    </citation>
    <scope>NUCLEOTIDE SEQUENCE</scope>
</reference>